<dbReference type="Proteomes" id="UP000823775">
    <property type="component" value="Unassembled WGS sequence"/>
</dbReference>
<dbReference type="EMBL" id="JACEIK010000982">
    <property type="protein sequence ID" value="MCD7464626.1"/>
    <property type="molecule type" value="Genomic_DNA"/>
</dbReference>
<keyword evidence="2" id="KW-1185">Reference proteome</keyword>
<proteinExistence type="predicted"/>
<organism evidence="1 2">
    <name type="scientific">Datura stramonium</name>
    <name type="common">Jimsonweed</name>
    <name type="synonym">Common thornapple</name>
    <dbReference type="NCBI Taxonomy" id="4076"/>
    <lineage>
        <taxon>Eukaryota</taxon>
        <taxon>Viridiplantae</taxon>
        <taxon>Streptophyta</taxon>
        <taxon>Embryophyta</taxon>
        <taxon>Tracheophyta</taxon>
        <taxon>Spermatophyta</taxon>
        <taxon>Magnoliopsida</taxon>
        <taxon>eudicotyledons</taxon>
        <taxon>Gunneridae</taxon>
        <taxon>Pentapetalae</taxon>
        <taxon>asterids</taxon>
        <taxon>lamiids</taxon>
        <taxon>Solanales</taxon>
        <taxon>Solanaceae</taxon>
        <taxon>Solanoideae</taxon>
        <taxon>Datureae</taxon>
        <taxon>Datura</taxon>
    </lineage>
</organism>
<evidence type="ECO:0000313" key="2">
    <source>
        <dbReference type="Proteomes" id="UP000823775"/>
    </source>
</evidence>
<reference evidence="1 2" key="1">
    <citation type="journal article" date="2021" name="BMC Genomics">
        <title>Datura genome reveals duplications of psychoactive alkaloid biosynthetic genes and high mutation rate following tissue culture.</title>
        <authorList>
            <person name="Rajewski A."/>
            <person name="Carter-House D."/>
            <person name="Stajich J."/>
            <person name="Litt A."/>
        </authorList>
    </citation>
    <scope>NUCLEOTIDE SEQUENCE [LARGE SCALE GENOMIC DNA]</scope>
    <source>
        <strain evidence="1">AR-01</strain>
    </source>
</reference>
<accession>A0ABS8T0X2</accession>
<comment type="caution">
    <text evidence="1">The sequence shown here is derived from an EMBL/GenBank/DDBJ whole genome shotgun (WGS) entry which is preliminary data.</text>
</comment>
<sequence>MGSRGGNGSHLRKYDYRMGKRNRDRKMAAIIELLEMLIRKVMETKVWSVNSIGIIEKPEHIKDELYFLDDNGEVIVKTYDKTRIVEGVITLATKRDKDALVSKHPKVTSRTSAPLPTVLSYESSISHTVDKNVSPPKNGLIKVVQMAFAHKALLVRLAKATPPII</sequence>
<gene>
    <name evidence="1" type="ORF">HAX54_053145</name>
</gene>
<evidence type="ECO:0000313" key="1">
    <source>
        <dbReference type="EMBL" id="MCD7464626.1"/>
    </source>
</evidence>
<name>A0ABS8T0X2_DATST</name>
<protein>
    <submittedName>
        <fullName evidence="1">Uncharacterized protein</fullName>
    </submittedName>
</protein>